<accession>A0ACC2VM20</accession>
<comment type="caution">
    <text evidence="1">The sequence shown here is derived from an EMBL/GenBank/DDBJ whole genome shotgun (WGS) entry which is preliminary data.</text>
</comment>
<evidence type="ECO:0000313" key="1">
    <source>
        <dbReference type="EMBL" id="KAJ9100128.1"/>
    </source>
</evidence>
<organism evidence="1 2">
    <name type="scientific">Naganishia adeliensis</name>
    <dbReference type="NCBI Taxonomy" id="92952"/>
    <lineage>
        <taxon>Eukaryota</taxon>
        <taxon>Fungi</taxon>
        <taxon>Dikarya</taxon>
        <taxon>Basidiomycota</taxon>
        <taxon>Agaricomycotina</taxon>
        <taxon>Tremellomycetes</taxon>
        <taxon>Filobasidiales</taxon>
        <taxon>Filobasidiaceae</taxon>
        <taxon>Naganishia</taxon>
    </lineage>
</organism>
<name>A0ACC2VM20_9TREE</name>
<protein>
    <submittedName>
        <fullName evidence="1">Uncharacterized protein</fullName>
    </submittedName>
</protein>
<evidence type="ECO:0000313" key="2">
    <source>
        <dbReference type="Proteomes" id="UP001230649"/>
    </source>
</evidence>
<sequence length="287" mass="31085">MSNVHRYLPDVTSPSRLPGDPGFPHHGTTSTVNSYLRRQEFTASSSEETTGDTDTSSASTTSSADAKPAMINAPAQIGLIMPNPGSNVYTDPGPAPRVDGVLRVVTPLLTYPNHTTDVFPEVGTVDADPTLHQDTVGWCSVNLAAPPYTFPFRFEKSGWHQFVINTTWGRPTITGDDLSTNCSSPITQQYTFFGTKAFSVSPSPTTGGLIKAAPAFTVWTDLTWKIPGPLPLDTHKDTTEKKVIVGLSIAGVFVAIGTIVATMWLIRRRRRAAREVSLAVLMYTMEE</sequence>
<proteinExistence type="predicted"/>
<reference evidence="1" key="1">
    <citation type="submission" date="2023-04" db="EMBL/GenBank/DDBJ databases">
        <title>Draft Genome sequencing of Naganishia species isolated from polar environments using Oxford Nanopore Technology.</title>
        <authorList>
            <person name="Leo P."/>
            <person name="Venkateswaran K."/>
        </authorList>
    </citation>
    <scope>NUCLEOTIDE SEQUENCE</scope>
    <source>
        <strain evidence="1">MNA-CCFEE 5262</strain>
    </source>
</reference>
<dbReference type="Proteomes" id="UP001230649">
    <property type="component" value="Unassembled WGS sequence"/>
</dbReference>
<dbReference type="EMBL" id="JASBWS010000078">
    <property type="protein sequence ID" value="KAJ9100128.1"/>
    <property type="molecule type" value="Genomic_DNA"/>
</dbReference>
<gene>
    <name evidence="1" type="ORF">QFC20_005540</name>
</gene>
<keyword evidence="2" id="KW-1185">Reference proteome</keyword>